<evidence type="ECO:0000313" key="3">
    <source>
        <dbReference type="Proteomes" id="UP001218188"/>
    </source>
</evidence>
<keyword evidence="3" id="KW-1185">Reference proteome</keyword>
<dbReference type="AlphaFoldDB" id="A0AAD6SIA3"/>
<name>A0AAD6SIA3_9AGAR</name>
<organism evidence="2 3">
    <name type="scientific">Mycena alexandri</name>
    <dbReference type="NCBI Taxonomy" id="1745969"/>
    <lineage>
        <taxon>Eukaryota</taxon>
        <taxon>Fungi</taxon>
        <taxon>Dikarya</taxon>
        <taxon>Basidiomycota</taxon>
        <taxon>Agaricomycotina</taxon>
        <taxon>Agaricomycetes</taxon>
        <taxon>Agaricomycetidae</taxon>
        <taxon>Agaricales</taxon>
        <taxon>Marasmiineae</taxon>
        <taxon>Mycenaceae</taxon>
        <taxon>Mycena</taxon>
    </lineage>
</organism>
<evidence type="ECO:0000313" key="2">
    <source>
        <dbReference type="EMBL" id="KAJ7026605.1"/>
    </source>
</evidence>
<evidence type="ECO:0000256" key="1">
    <source>
        <dbReference type="SAM" id="MobiDB-lite"/>
    </source>
</evidence>
<comment type="caution">
    <text evidence="2">The sequence shown here is derived from an EMBL/GenBank/DDBJ whole genome shotgun (WGS) entry which is preliminary data.</text>
</comment>
<gene>
    <name evidence="2" type="ORF">C8F04DRAFT_1267981</name>
</gene>
<feature type="region of interest" description="Disordered" evidence="1">
    <location>
        <begin position="90"/>
        <end position="137"/>
    </location>
</feature>
<dbReference type="EMBL" id="JARJCM010000136">
    <property type="protein sequence ID" value="KAJ7026605.1"/>
    <property type="molecule type" value="Genomic_DNA"/>
</dbReference>
<dbReference type="Proteomes" id="UP001218188">
    <property type="component" value="Unassembled WGS sequence"/>
</dbReference>
<protein>
    <submittedName>
        <fullName evidence="2">Uncharacterized protein</fullName>
    </submittedName>
</protein>
<feature type="compositionally biased region" description="Polar residues" evidence="1">
    <location>
        <begin position="114"/>
        <end position="126"/>
    </location>
</feature>
<reference evidence="2" key="1">
    <citation type="submission" date="2023-03" db="EMBL/GenBank/DDBJ databases">
        <title>Massive genome expansion in bonnet fungi (Mycena s.s.) driven by repeated elements and novel gene families across ecological guilds.</title>
        <authorList>
            <consortium name="Lawrence Berkeley National Laboratory"/>
            <person name="Harder C.B."/>
            <person name="Miyauchi S."/>
            <person name="Viragh M."/>
            <person name="Kuo A."/>
            <person name="Thoen E."/>
            <person name="Andreopoulos B."/>
            <person name="Lu D."/>
            <person name="Skrede I."/>
            <person name="Drula E."/>
            <person name="Henrissat B."/>
            <person name="Morin E."/>
            <person name="Kohler A."/>
            <person name="Barry K."/>
            <person name="LaButti K."/>
            <person name="Morin E."/>
            <person name="Salamov A."/>
            <person name="Lipzen A."/>
            <person name="Mereny Z."/>
            <person name="Hegedus B."/>
            <person name="Baldrian P."/>
            <person name="Stursova M."/>
            <person name="Weitz H."/>
            <person name="Taylor A."/>
            <person name="Grigoriev I.V."/>
            <person name="Nagy L.G."/>
            <person name="Martin F."/>
            <person name="Kauserud H."/>
        </authorList>
    </citation>
    <scope>NUCLEOTIDE SEQUENCE</scope>
    <source>
        <strain evidence="2">CBHHK200</strain>
    </source>
</reference>
<sequence>MIVKIRSASELAAERDIIDPRRAANLPFFTEDDAFTLPKYYQEFLTFTDRLRELGHEWPQPQVVTMESGEILVDERSVKRLRTTGVIPCPQVLDGEELPPEDMSNTKKDDDFGGQNTDPPSLSSVADPTPGQIRPGPAVAGLAKALEGLRAMQERNHRQRVLDTTRAQAEAAALEQEHLRKEAEAQAAARYREYLSRDCPSSQEYQDRVERSRQHRVAAKNAEAAAWRHAFQVTCLQGVGVSGAPGSFLRLQRRFERRRAERRVAWSAEEAERKHAWNAARSQGVGTSTTPSAVLRKKKYRLFSPASDHNDRYETGGANDFEKGERYTDIDLLLSS</sequence>
<accession>A0AAD6SIA3</accession>
<proteinExistence type="predicted"/>